<evidence type="ECO:0000313" key="5">
    <source>
        <dbReference type="EMBL" id="GIH84469.1"/>
    </source>
</evidence>
<dbReference type="PANTHER" id="PTHR33711:SF10">
    <property type="entry name" value="INTRADIOL RING-CLEAVAGE DIOXYGENASES DOMAIN-CONTAINING PROTEIN"/>
    <property type="match status" value="1"/>
</dbReference>
<feature type="domain" description="Intradiol ring-cleavage dioxygenases" evidence="4">
    <location>
        <begin position="67"/>
        <end position="95"/>
    </location>
</feature>
<comment type="similarity">
    <text evidence="1">Belongs to the intradiol ring-cleavage dioxygenase family.</text>
</comment>
<evidence type="ECO:0000256" key="1">
    <source>
        <dbReference type="ARBA" id="ARBA00007825"/>
    </source>
</evidence>
<sequence length="222" mass="24934">MIHPPNLSSGYRSTILRAPSRPPVPFKADPDTIELTGPVFGHEEVGAPDADLTRQHAGEPIGERIVVTGRVLDEAGRPIRNTLVEVWQANAAGRYAHELDRHPAPLDPNFTGAGRCLTDDEGRYRFVTIKPGAYPWRNHHNAWRPAHIHFSVFGTAFTQRLVTQMYFPGDPLFPFDPIMQSVRDPAARERLVAAFDMDTTEPEWALGYRFDVVLGRTPMEDE</sequence>
<dbReference type="GO" id="GO:0019619">
    <property type="term" value="P:3,4-dihydroxybenzoate catabolic process"/>
    <property type="evidence" value="ECO:0007669"/>
    <property type="project" value="InterPro"/>
</dbReference>
<dbReference type="RefSeq" id="WP_084779831.1">
    <property type="nucleotide sequence ID" value="NZ_BMQP01000009.1"/>
</dbReference>
<gene>
    <name evidence="5" type="primary">pcaH</name>
    <name evidence="5" type="ORF">Pro02_28770</name>
</gene>
<dbReference type="GO" id="GO:0008199">
    <property type="term" value="F:ferric iron binding"/>
    <property type="evidence" value="ECO:0007669"/>
    <property type="project" value="InterPro"/>
</dbReference>
<dbReference type="InterPro" id="IPR024756">
    <property type="entry name" value="PCDO_beta_N"/>
</dbReference>
<keyword evidence="6" id="KW-1185">Reference proteome</keyword>
<dbReference type="InterPro" id="IPR000627">
    <property type="entry name" value="Intradiol_dOase_C"/>
</dbReference>
<keyword evidence="2" id="KW-0223">Dioxygenase</keyword>
<evidence type="ECO:0000259" key="4">
    <source>
        <dbReference type="PROSITE" id="PS00083"/>
    </source>
</evidence>
<dbReference type="Gene3D" id="2.60.130.10">
    <property type="entry name" value="Aromatic compound dioxygenase"/>
    <property type="match status" value="1"/>
</dbReference>
<name>A0A8J3WC25_PLARO</name>
<evidence type="ECO:0000256" key="2">
    <source>
        <dbReference type="ARBA" id="ARBA00022964"/>
    </source>
</evidence>
<evidence type="ECO:0000313" key="6">
    <source>
        <dbReference type="Proteomes" id="UP000655044"/>
    </source>
</evidence>
<organism evidence="5 6">
    <name type="scientific">Planobispora rosea</name>
    <dbReference type="NCBI Taxonomy" id="35762"/>
    <lineage>
        <taxon>Bacteria</taxon>
        <taxon>Bacillati</taxon>
        <taxon>Actinomycetota</taxon>
        <taxon>Actinomycetes</taxon>
        <taxon>Streptosporangiales</taxon>
        <taxon>Streptosporangiaceae</taxon>
        <taxon>Planobispora</taxon>
    </lineage>
</organism>
<dbReference type="NCBIfam" id="TIGR02422">
    <property type="entry name" value="protocat_beta"/>
    <property type="match status" value="1"/>
</dbReference>
<dbReference type="EMBL" id="BOOI01000024">
    <property type="protein sequence ID" value="GIH84469.1"/>
    <property type="molecule type" value="Genomic_DNA"/>
</dbReference>
<accession>A0A8J3WC25</accession>
<dbReference type="CDD" id="cd03464">
    <property type="entry name" value="3_4-PCD_beta"/>
    <property type="match status" value="1"/>
</dbReference>
<proteinExistence type="inferred from homology"/>
<comment type="caution">
    <text evidence="5">The sequence shown here is derived from an EMBL/GenBank/DDBJ whole genome shotgun (WGS) entry which is preliminary data.</text>
</comment>
<dbReference type="AlphaFoldDB" id="A0A8J3WC25"/>
<dbReference type="GO" id="GO:0018578">
    <property type="term" value="F:protocatechuate 3,4-dioxygenase activity"/>
    <property type="evidence" value="ECO:0007669"/>
    <property type="project" value="InterPro"/>
</dbReference>
<reference evidence="5" key="1">
    <citation type="submission" date="2021-01" db="EMBL/GenBank/DDBJ databases">
        <title>Whole genome shotgun sequence of Planobispora rosea NBRC 15558.</title>
        <authorList>
            <person name="Komaki H."/>
            <person name="Tamura T."/>
        </authorList>
    </citation>
    <scope>NUCLEOTIDE SEQUENCE</scope>
    <source>
        <strain evidence="5">NBRC 15558</strain>
    </source>
</reference>
<protein>
    <submittedName>
        <fullName evidence="5">Protocatechuate 3,4-dioxygenase subunit beta</fullName>
    </submittedName>
</protein>
<dbReference type="OrthoDB" id="9805815at2"/>
<dbReference type="PANTHER" id="PTHR33711">
    <property type="entry name" value="DIOXYGENASE, PUTATIVE (AFU_ORTHOLOGUE AFUA_2G02910)-RELATED"/>
    <property type="match status" value="1"/>
</dbReference>
<dbReference type="InterPro" id="IPR050770">
    <property type="entry name" value="Intradiol_RC_Dioxygenase"/>
</dbReference>
<dbReference type="Proteomes" id="UP000655044">
    <property type="component" value="Unassembled WGS sequence"/>
</dbReference>
<dbReference type="InterPro" id="IPR012785">
    <property type="entry name" value="Protocat_dOase_b"/>
</dbReference>
<dbReference type="InterPro" id="IPR015889">
    <property type="entry name" value="Intradiol_dOase_core"/>
</dbReference>
<dbReference type="PROSITE" id="PS00083">
    <property type="entry name" value="INTRADIOL_DIOXYGENAS"/>
    <property type="match status" value="1"/>
</dbReference>
<dbReference type="SUPFAM" id="SSF49482">
    <property type="entry name" value="Aromatic compound dioxygenase"/>
    <property type="match status" value="1"/>
</dbReference>
<evidence type="ECO:0000256" key="3">
    <source>
        <dbReference type="ARBA" id="ARBA00023002"/>
    </source>
</evidence>
<keyword evidence="3" id="KW-0560">Oxidoreductase</keyword>
<dbReference type="Pfam" id="PF12391">
    <property type="entry name" value="PCDO_beta_N"/>
    <property type="match status" value="1"/>
</dbReference>
<dbReference type="Pfam" id="PF00775">
    <property type="entry name" value="Dioxygenase_C"/>
    <property type="match status" value="1"/>
</dbReference>